<comment type="subcellular location">
    <subcellularLocation>
        <location evidence="1">Membrane</location>
        <topology evidence="1">Multi-pass membrane protein</topology>
    </subcellularLocation>
</comment>
<dbReference type="InterPro" id="IPR007816">
    <property type="entry name" value="ResB-like_domain"/>
</dbReference>
<evidence type="ECO:0000256" key="1">
    <source>
        <dbReference type="ARBA" id="ARBA00004141"/>
    </source>
</evidence>
<gene>
    <name evidence="8" type="ORF">RGQ30_27960</name>
</gene>
<evidence type="ECO:0000256" key="2">
    <source>
        <dbReference type="ARBA" id="ARBA00022692"/>
    </source>
</evidence>
<dbReference type="Proteomes" id="UP001329151">
    <property type="component" value="Chromosome"/>
</dbReference>
<organism evidence="8 9">
    <name type="scientific">Limnobacter thiooxidans</name>
    <dbReference type="NCBI Taxonomy" id="131080"/>
    <lineage>
        <taxon>Bacteria</taxon>
        <taxon>Pseudomonadati</taxon>
        <taxon>Pseudomonadota</taxon>
        <taxon>Betaproteobacteria</taxon>
        <taxon>Burkholderiales</taxon>
        <taxon>Burkholderiaceae</taxon>
        <taxon>Limnobacter</taxon>
    </lineage>
</organism>
<evidence type="ECO:0000313" key="9">
    <source>
        <dbReference type="Proteomes" id="UP001329151"/>
    </source>
</evidence>
<proteinExistence type="predicted"/>
<evidence type="ECO:0000313" key="8">
    <source>
        <dbReference type="EMBL" id="BET27295.1"/>
    </source>
</evidence>
<evidence type="ECO:0000256" key="5">
    <source>
        <dbReference type="ARBA" id="ARBA00023136"/>
    </source>
</evidence>
<feature type="transmembrane region" description="Helical" evidence="6">
    <location>
        <begin position="653"/>
        <end position="672"/>
    </location>
</feature>
<keyword evidence="4 6" id="KW-1133">Transmembrane helix</keyword>
<keyword evidence="9" id="KW-1185">Reference proteome</keyword>
<feature type="transmembrane region" description="Helical" evidence="6">
    <location>
        <begin position="34"/>
        <end position="53"/>
    </location>
</feature>
<protein>
    <submittedName>
        <fullName evidence="8">Cytochrome c biogenesis protein ResB</fullName>
    </submittedName>
</protein>
<dbReference type="AlphaFoldDB" id="A0AA86MFK3"/>
<feature type="domain" description="ResB-like" evidence="7">
    <location>
        <begin position="32"/>
        <end position="708"/>
    </location>
</feature>
<evidence type="ECO:0000256" key="4">
    <source>
        <dbReference type="ARBA" id="ARBA00022989"/>
    </source>
</evidence>
<keyword evidence="2 6" id="KW-0812">Transmembrane</keyword>
<dbReference type="PANTHER" id="PTHR31566">
    <property type="entry name" value="CYTOCHROME C BIOGENESIS PROTEIN CCS1, CHLOROPLASTIC"/>
    <property type="match status" value="1"/>
</dbReference>
<dbReference type="PANTHER" id="PTHR31566:SF0">
    <property type="entry name" value="CYTOCHROME C BIOGENESIS PROTEIN CCS1, CHLOROPLASTIC"/>
    <property type="match status" value="1"/>
</dbReference>
<evidence type="ECO:0000256" key="3">
    <source>
        <dbReference type="ARBA" id="ARBA00022748"/>
    </source>
</evidence>
<dbReference type="GO" id="GO:0017004">
    <property type="term" value="P:cytochrome complex assembly"/>
    <property type="evidence" value="ECO:0007669"/>
    <property type="project" value="UniProtKB-KW"/>
</dbReference>
<accession>A0AA86MFK3</accession>
<keyword evidence="5 6" id="KW-0472">Membrane</keyword>
<dbReference type="KEGG" id="lto:RGQ30_27960"/>
<feature type="transmembrane region" description="Helical" evidence="6">
    <location>
        <begin position="179"/>
        <end position="197"/>
    </location>
</feature>
<dbReference type="Pfam" id="PF05140">
    <property type="entry name" value="ResB"/>
    <property type="match status" value="1"/>
</dbReference>
<dbReference type="EMBL" id="AP028947">
    <property type="protein sequence ID" value="BET27295.1"/>
    <property type="molecule type" value="Genomic_DNA"/>
</dbReference>
<dbReference type="InterPro" id="IPR023494">
    <property type="entry name" value="Cyt_c_bgen_Ccs1/CcsB/ResB"/>
</dbReference>
<dbReference type="RefSeq" id="WP_338284528.1">
    <property type="nucleotide sequence ID" value="NZ_AP028947.1"/>
</dbReference>
<name>A0AA86MFK3_9BURK</name>
<dbReference type="GO" id="GO:0016020">
    <property type="term" value="C:membrane"/>
    <property type="evidence" value="ECO:0007669"/>
    <property type="project" value="UniProtKB-SubCell"/>
</dbReference>
<keyword evidence="3" id="KW-0201">Cytochrome c-type biogenesis</keyword>
<evidence type="ECO:0000259" key="7">
    <source>
        <dbReference type="Pfam" id="PF05140"/>
    </source>
</evidence>
<evidence type="ECO:0000256" key="6">
    <source>
        <dbReference type="SAM" id="Phobius"/>
    </source>
</evidence>
<sequence>MSSSGDIANNTSPQRRGRQTALANWLELLGSMRFAISLLTLICIASAIGTVVGQSDPWVNYVNQFGPFWASFFEPMGLFRIYNAPWFIAVMAFLVVSTSLCVYRNTPKMIKEMRVYRENLREGSLKAFAHRWEGRFNEKPDVLPGIVTEWLEHKGFKVKQSVRENGTMVAAKAGSANRFGYIAAHLSIIVICVGGLLDSGVPLQVAVWATGKTPVTGAEISQGIPEKARLGESNPSYRANLLLPEGETSRVAVLNTDDGLLIQDLPFELTLKEFRIDFYSTGMPKLFASDVVVFDPETQERFEATIEVNKPLIYKGVTVYQSSFDDGGTKIQLKGIPLTGERDYRFDLDGVVGGGRDLSQLGEKMNGLPAEVLKVEFTAFKSINVEALPVENSGSVGVDDLALGNANALSPFETNLASVLGPGVKEDAKTKFTNIGPAITYKLRDESGQAREFHNYMLPINLDGGRYYLAGVRDTPADGFKYLRIPVDDNGQLDGFMRFRAALQSDDIRRAAAQQFALQAFGDRADSAQLVASVSDSARRALERFAGVDGGISGLPAIAQFIESTVPEGEREKASDVIIRLLQGAMWEVYQLSRTTANLAPAVPDEVHGRFVQDAQIALSDLSLYGAPVMFQLDQFDEVKASVFQLAKAPGQWIVYLGCLFLCIGVFSMFYIRERRAFFWVTRDAEGSRVMMGMSTTRKTMDFEKEYEQFVSELNSRATTKAAPAGDAV</sequence>
<reference evidence="8 9" key="1">
    <citation type="submission" date="2023-10" db="EMBL/GenBank/DDBJ databases">
        <title>Complete Genome Sequence of Limnobacter thiooxidans CS-K2T, Isolated from freshwater lake sediments in Bavaria, Germany.</title>
        <authorList>
            <person name="Naruki M."/>
            <person name="Watanabe A."/>
            <person name="Warashina T."/>
            <person name="Morita T."/>
            <person name="Arakawa K."/>
        </authorList>
    </citation>
    <scope>NUCLEOTIDE SEQUENCE [LARGE SCALE GENOMIC DNA]</scope>
    <source>
        <strain evidence="8 9">CS-K2</strain>
    </source>
</reference>
<feature type="transmembrane region" description="Helical" evidence="6">
    <location>
        <begin position="84"/>
        <end position="103"/>
    </location>
</feature>